<feature type="signal peptide" evidence="1">
    <location>
        <begin position="1"/>
        <end position="16"/>
    </location>
</feature>
<name>A0A0E9XUE9_ANGAN</name>
<dbReference type="EMBL" id="GBXM01002230">
    <property type="protein sequence ID" value="JAI06348.1"/>
    <property type="molecule type" value="Transcribed_RNA"/>
</dbReference>
<dbReference type="AlphaFoldDB" id="A0A0E9XUE9"/>
<organism evidence="2">
    <name type="scientific">Anguilla anguilla</name>
    <name type="common">European freshwater eel</name>
    <name type="synonym">Muraena anguilla</name>
    <dbReference type="NCBI Taxonomy" id="7936"/>
    <lineage>
        <taxon>Eukaryota</taxon>
        <taxon>Metazoa</taxon>
        <taxon>Chordata</taxon>
        <taxon>Craniata</taxon>
        <taxon>Vertebrata</taxon>
        <taxon>Euteleostomi</taxon>
        <taxon>Actinopterygii</taxon>
        <taxon>Neopterygii</taxon>
        <taxon>Teleostei</taxon>
        <taxon>Anguilliformes</taxon>
        <taxon>Anguillidae</taxon>
        <taxon>Anguilla</taxon>
    </lineage>
</organism>
<protein>
    <submittedName>
        <fullName evidence="2">Uncharacterized protein</fullName>
    </submittedName>
</protein>
<accession>A0A0E9XUE9</accession>
<reference evidence="2" key="1">
    <citation type="submission" date="2014-11" db="EMBL/GenBank/DDBJ databases">
        <authorList>
            <person name="Amaro Gonzalez C."/>
        </authorList>
    </citation>
    <scope>NUCLEOTIDE SEQUENCE</scope>
</reference>
<feature type="chain" id="PRO_5002435216" evidence="1">
    <location>
        <begin position="17"/>
        <end position="52"/>
    </location>
</feature>
<keyword evidence="1" id="KW-0732">Signal</keyword>
<evidence type="ECO:0000313" key="2">
    <source>
        <dbReference type="EMBL" id="JAI06348.1"/>
    </source>
</evidence>
<evidence type="ECO:0000256" key="1">
    <source>
        <dbReference type="SAM" id="SignalP"/>
    </source>
</evidence>
<sequence length="52" mass="6129">MLAHFQVLILITIAESLDDDNDDNEKVNLINNLENIHFLHSLYRTVIVIQYF</sequence>
<proteinExistence type="predicted"/>
<reference evidence="2" key="2">
    <citation type="journal article" date="2015" name="Fish Shellfish Immunol.">
        <title>Early steps in the European eel (Anguilla anguilla)-Vibrio vulnificus interaction in the gills: Role of the RtxA13 toxin.</title>
        <authorList>
            <person name="Callol A."/>
            <person name="Pajuelo D."/>
            <person name="Ebbesson L."/>
            <person name="Teles M."/>
            <person name="MacKenzie S."/>
            <person name="Amaro C."/>
        </authorList>
    </citation>
    <scope>NUCLEOTIDE SEQUENCE</scope>
</reference>